<organism evidence="9 10">
    <name type="scientific">Daphnia sinensis</name>
    <dbReference type="NCBI Taxonomy" id="1820382"/>
    <lineage>
        <taxon>Eukaryota</taxon>
        <taxon>Metazoa</taxon>
        <taxon>Ecdysozoa</taxon>
        <taxon>Arthropoda</taxon>
        <taxon>Crustacea</taxon>
        <taxon>Branchiopoda</taxon>
        <taxon>Diplostraca</taxon>
        <taxon>Cladocera</taxon>
        <taxon>Anomopoda</taxon>
        <taxon>Daphniidae</taxon>
        <taxon>Daphnia</taxon>
        <taxon>Daphnia similis group</taxon>
    </lineage>
</organism>
<evidence type="ECO:0000256" key="5">
    <source>
        <dbReference type="PROSITE-ProRule" id="PRU00042"/>
    </source>
</evidence>
<dbReference type="SUPFAM" id="SSF57667">
    <property type="entry name" value="beta-beta-alpha zinc fingers"/>
    <property type="match status" value="1"/>
</dbReference>
<feature type="domain" description="C2H2-type" evidence="8">
    <location>
        <begin position="448"/>
        <end position="476"/>
    </location>
</feature>
<gene>
    <name evidence="9" type="ORF">GHT06_021465</name>
</gene>
<dbReference type="Proteomes" id="UP000820818">
    <property type="component" value="Linkage Group LG9"/>
</dbReference>
<dbReference type="GO" id="GO:0007464">
    <property type="term" value="P:R3/R4 cell fate commitment"/>
    <property type="evidence" value="ECO:0007669"/>
    <property type="project" value="UniProtKB-ARBA"/>
</dbReference>
<dbReference type="PANTHER" id="PTHR23110">
    <property type="entry name" value="BTB DOMAIN TRANSCRIPTION FACTOR"/>
    <property type="match status" value="1"/>
</dbReference>
<feature type="region of interest" description="Disordered" evidence="6">
    <location>
        <begin position="377"/>
        <end position="410"/>
    </location>
</feature>
<evidence type="ECO:0000259" key="7">
    <source>
        <dbReference type="PROSITE" id="PS50097"/>
    </source>
</evidence>
<dbReference type="SMART" id="SM00355">
    <property type="entry name" value="ZnF_C2H2"/>
    <property type="match status" value="2"/>
</dbReference>
<sequence>MSPVSEVEGYCLRWNNHHGTLIDVIQSLYQEQSFVDVTLTSDGKSIQVHRLVLCAVSPYFQVFIQKHTAFLLRNLCSSTQELLSNDCDKQAIIFLKDIPFHHLQALVHYIYHGEVNIAEDQLADLLSTAESLQIKGLTDSDCKMNNIEQRNPDDLAESLRLNQIGQGINITETSCEASSPDSCEVAATIATQGPSPSLASATLSLPFMTTTSTTSLHSLQQPIYSTNPMASQANNNGVSFGTAPKLETENEGSAASENEEWSDADLTGPTTPHQPQAHPTQTHQTQAHQTQAHQPQPHQTQAHQTQAHQTQTHQTQTHQVGVTAAAVAAAAVAAQSFASTAPYPHVPWGESLAAAAAAAIASSSSLAGPSGALGVYNIQPPTTGPPVVAPARGKQRNSRRPSRPSGNTTTATLIQDKPYVCPRCGRCYSRRGALIQHQRYECGIEPQFSCPMCPYKIKRKDSLNRHIRNMHHNQNTN</sequence>
<dbReference type="PROSITE" id="PS50157">
    <property type="entry name" value="ZINC_FINGER_C2H2_2"/>
    <property type="match status" value="2"/>
</dbReference>
<evidence type="ECO:0000313" key="9">
    <source>
        <dbReference type="EMBL" id="KAI9553547.1"/>
    </source>
</evidence>
<dbReference type="SMART" id="SM00225">
    <property type="entry name" value="BTB"/>
    <property type="match status" value="1"/>
</dbReference>
<name>A0AAD5PNQ4_9CRUS</name>
<dbReference type="GO" id="GO:0045467">
    <property type="term" value="P:R7 cell development"/>
    <property type="evidence" value="ECO:0007669"/>
    <property type="project" value="UniProtKB-ARBA"/>
</dbReference>
<dbReference type="CDD" id="cd18315">
    <property type="entry name" value="BTB_POZ_BAB-like"/>
    <property type="match status" value="1"/>
</dbReference>
<dbReference type="InterPro" id="IPR011333">
    <property type="entry name" value="SKP1/BTB/POZ_sf"/>
</dbReference>
<evidence type="ECO:0000256" key="2">
    <source>
        <dbReference type="ARBA" id="ARBA00022771"/>
    </source>
</evidence>
<evidence type="ECO:0000256" key="1">
    <source>
        <dbReference type="ARBA" id="ARBA00022723"/>
    </source>
</evidence>
<evidence type="ECO:0000259" key="8">
    <source>
        <dbReference type="PROSITE" id="PS50157"/>
    </source>
</evidence>
<dbReference type="Gene3D" id="3.30.710.10">
    <property type="entry name" value="Potassium Channel Kv1.1, Chain A"/>
    <property type="match status" value="1"/>
</dbReference>
<dbReference type="GO" id="GO:0045476">
    <property type="term" value="P:nurse cell apoptotic process"/>
    <property type="evidence" value="ECO:0007669"/>
    <property type="project" value="UniProtKB-ARBA"/>
</dbReference>
<dbReference type="GO" id="GO:0035167">
    <property type="term" value="P:larval lymph gland hemopoiesis"/>
    <property type="evidence" value="ECO:0007669"/>
    <property type="project" value="UniProtKB-ARBA"/>
</dbReference>
<dbReference type="PROSITE" id="PS50097">
    <property type="entry name" value="BTB"/>
    <property type="match status" value="1"/>
</dbReference>
<protein>
    <recommendedName>
        <fullName evidence="11">Longitudinals lacking protein</fullName>
    </recommendedName>
</protein>
<comment type="caution">
    <text evidence="9">The sequence shown here is derived from an EMBL/GenBank/DDBJ whole genome shotgun (WGS) entry which is preliminary data.</text>
</comment>
<feature type="compositionally biased region" description="Basic residues" evidence="6">
    <location>
        <begin position="393"/>
        <end position="402"/>
    </location>
</feature>
<feature type="region of interest" description="Disordered" evidence="6">
    <location>
        <begin position="226"/>
        <end position="318"/>
    </location>
</feature>
<feature type="compositionally biased region" description="Polar residues" evidence="6">
    <location>
        <begin position="226"/>
        <end position="239"/>
    </location>
</feature>
<dbReference type="InterPro" id="IPR013087">
    <property type="entry name" value="Znf_C2H2_type"/>
</dbReference>
<dbReference type="Gene3D" id="3.30.160.60">
    <property type="entry name" value="Classic Zinc Finger"/>
    <property type="match status" value="2"/>
</dbReference>
<feature type="compositionally biased region" description="Low complexity" evidence="6">
    <location>
        <begin position="267"/>
        <end position="318"/>
    </location>
</feature>
<dbReference type="GO" id="GO:0008270">
    <property type="term" value="F:zinc ion binding"/>
    <property type="evidence" value="ECO:0007669"/>
    <property type="project" value="UniProtKB-KW"/>
</dbReference>
<keyword evidence="3" id="KW-0862">Zinc</keyword>
<accession>A0AAD5PNQ4</accession>
<keyword evidence="4" id="KW-0539">Nucleus</keyword>
<keyword evidence="2 5" id="KW-0863">Zinc-finger</keyword>
<dbReference type="InterPro" id="IPR036236">
    <property type="entry name" value="Znf_C2H2_sf"/>
</dbReference>
<evidence type="ECO:0000313" key="10">
    <source>
        <dbReference type="Proteomes" id="UP000820818"/>
    </source>
</evidence>
<feature type="domain" description="BTB" evidence="7">
    <location>
        <begin position="35"/>
        <end position="119"/>
    </location>
</feature>
<feature type="domain" description="C2H2-type" evidence="8">
    <location>
        <begin position="419"/>
        <end position="446"/>
    </location>
</feature>
<keyword evidence="10" id="KW-1185">Reference proteome</keyword>
<evidence type="ECO:0000256" key="4">
    <source>
        <dbReference type="ARBA" id="ARBA00023242"/>
    </source>
</evidence>
<dbReference type="SUPFAM" id="SSF54695">
    <property type="entry name" value="POZ domain"/>
    <property type="match status" value="1"/>
</dbReference>
<evidence type="ECO:0000256" key="3">
    <source>
        <dbReference type="ARBA" id="ARBA00022833"/>
    </source>
</evidence>
<dbReference type="Pfam" id="PF00096">
    <property type="entry name" value="zf-C2H2"/>
    <property type="match status" value="2"/>
</dbReference>
<dbReference type="PROSITE" id="PS00028">
    <property type="entry name" value="ZINC_FINGER_C2H2_1"/>
    <property type="match status" value="1"/>
</dbReference>
<dbReference type="GO" id="GO:0007526">
    <property type="term" value="P:larval somatic muscle development"/>
    <property type="evidence" value="ECO:0007669"/>
    <property type="project" value="UniProtKB-ARBA"/>
</dbReference>
<dbReference type="GO" id="GO:0048813">
    <property type="term" value="P:dendrite morphogenesis"/>
    <property type="evidence" value="ECO:0007669"/>
    <property type="project" value="UniProtKB-ARBA"/>
</dbReference>
<evidence type="ECO:0000256" key="6">
    <source>
        <dbReference type="SAM" id="MobiDB-lite"/>
    </source>
</evidence>
<dbReference type="GO" id="GO:0016199">
    <property type="term" value="P:axon midline choice point recognition"/>
    <property type="evidence" value="ECO:0007669"/>
    <property type="project" value="UniProtKB-ARBA"/>
</dbReference>
<dbReference type="AlphaFoldDB" id="A0AAD5PNQ4"/>
<dbReference type="EMBL" id="WJBH02000009">
    <property type="protein sequence ID" value="KAI9553547.1"/>
    <property type="molecule type" value="Genomic_DNA"/>
</dbReference>
<dbReference type="InterPro" id="IPR051095">
    <property type="entry name" value="Dros_DevTransReg"/>
</dbReference>
<evidence type="ECO:0008006" key="11">
    <source>
        <dbReference type="Google" id="ProtNLM"/>
    </source>
</evidence>
<dbReference type="GO" id="GO:0005634">
    <property type="term" value="C:nucleus"/>
    <property type="evidence" value="ECO:0007669"/>
    <property type="project" value="UniProtKB-ARBA"/>
</dbReference>
<dbReference type="GO" id="GO:0008406">
    <property type="term" value="P:gonad development"/>
    <property type="evidence" value="ECO:0007669"/>
    <property type="project" value="UniProtKB-ARBA"/>
</dbReference>
<dbReference type="Pfam" id="PF00651">
    <property type="entry name" value="BTB"/>
    <property type="match status" value="1"/>
</dbReference>
<dbReference type="PANTHER" id="PTHR23110:SF81">
    <property type="entry name" value="BTB-PROTEIN-VII, ISOFORM F-RELATED"/>
    <property type="match status" value="1"/>
</dbReference>
<reference evidence="9 10" key="1">
    <citation type="submission" date="2022-05" db="EMBL/GenBank/DDBJ databases">
        <title>A multi-omics perspective on studying reproductive biology in Daphnia sinensis.</title>
        <authorList>
            <person name="Jia J."/>
        </authorList>
    </citation>
    <scope>NUCLEOTIDE SEQUENCE [LARGE SCALE GENOMIC DNA]</scope>
    <source>
        <strain evidence="9 10">WSL</strain>
    </source>
</reference>
<dbReference type="InterPro" id="IPR000210">
    <property type="entry name" value="BTB/POZ_dom"/>
</dbReference>
<keyword evidence="1" id="KW-0479">Metal-binding</keyword>
<proteinExistence type="predicted"/>
<dbReference type="FunFam" id="3.30.160.60:FF:000446">
    <property type="entry name" value="Zinc finger protein"/>
    <property type="match status" value="1"/>
</dbReference>
<dbReference type="GO" id="GO:0006357">
    <property type="term" value="P:regulation of transcription by RNA polymerase II"/>
    <property type="evidence" value="ECO:0007669"/>
    <property type="project" value="TreeGrafter"/>
</dbReference>